<dbReference type="RefSeq" id="WP_101074020.1">
    <property type="nucleotide sequence ID" value="NZ_PISP01000004.1"/>
</dbReference>
<name>A0A2N0VFJ5_9BACT</name>
<evidence type="ECO:0000256" key="6">
    <source>
        <dbReference type="SAM" id="Phobius"/>
    </source>
</evidence>
<dbReference type="PROSITE" id="PS50850">
    <property type="entry name" value="MFS"/>
    <property type="match status" value="1"/>
</dbReference>
<dbReference type="InterPro" id="IPR020846">
    <property type="entry name" value="MFS_dom"/>
</dbReference>
<dbReference type="PANTHER" id="PTHR23505">
    <property type="entry name" value="SPINSTER"/>
    <property type="match status" value="1"/>
</dbReference>
<keyword evidence="9" id="KW-1185">Reference proteome</keyword>
<keyword evidence="3 6" id="KW-0812">Transmembrane</keyword>
<feature type="transmembrane region" description="Helical" evidence="6">
    <location>
        <begin position="105"/>
        <end position="123"/>
    </location>
</feature>
<feature type="domain" description="Major facilitator superfamily (MFS) profile" evidence="7">
    <location>
        <begin position="9"/>
        <end position="401"/>
    </location>
</feature>
<keyword evidence="4 6" id="KW-1133">Transmembrane helix</keyword>
<dbReference type="GO" id="GO:0016020">
    <property type="term" value="C:membrane"/>
    <property type="evidence" value="ECO:0007669"/>
    <property type="project" value="UniProtKB-SubCell"/>
</dbReference>
<gene>
    <name evidence="8" type="ORF">CWD77_12810</name>
</gene>
<accession>A0A2N0VFJ5</accession>
<dbReference type="Proteomes" id="UP000233398">
    <property type="component" value="Unassembled WGS sequence"/>
</dbReference>
<feature type="transmembrane region" description="Helical" evidence="6">
    <location>
        <begin position="339"/>
        <end position="357"/>
    </location>
</feature>
<feature type="transmembrane region" description="Helical" evidence="6">
    <location>
        <begin position="135"/>
        <end position="156"/>
    </location>
</feature>
<evidence type="ECO:0000313" key="8">
    <source>
        <dbReference type="EMBL" id="PKD42967.1"/>
    </source>
</evidence>
<dbReference type="SUPFAM" id="SSF103473">
    <property type="entry name" value="MFS general substrate transporter"/>
    <property type="match status" value="1"/>
</dbReference>
<evidence type="ECO:0000256" key="5">
    <source>
        <dbReference type="ARBA" id="ARBA00023136"/>
    </source>
</evidence>
<proteinExistence type="predicted"/>
<evidence type="ECO:0000256" key="4">
    <source>
        <dbReference type="ARBA" id="ARBA00022989"/>
    </source>
</evidence>
<feature type="transmembrane region" description="Helical" evidence="6">
    <location>
        <begin position="250"/>
        <end position="269"/>
    </location>
</feature>
<feature type="transmembrane region" description="Helical" evidence="6">
    <location>
        <begin position="75"/>
        <end position="99"/>
    </location>
</feature>
<evidence type="ECO:0000259" key="7">
    <source>
        <dbReference type="PROSITE" id="PS50850"/>
    </source>
</evidence>
<feature type="transmembrane region" description="Helical" evidence="6">
    <location>
        <begin position="162"/>
        <end position="184"/>
    </location>
</feature>
<evidence type="ECO:0000256" key="3">
    <source>
        <dbReference type="ARBA" id="ARBA00022692"/>
    </source>
</evidence>
<feature type="transmembrane region" description="Helical" evidence="6">
    <location>
        <begin position="306"/>
        <end position="332"/>
    </location>
</feature>
<dbReference type="OrthoDB" id="9788453at2"/>
<sequence>MKKYAAYGTLLLFTLIYVLSFVDRQIVAVLGTQIRDALVLNNLQIGLLYGPAFSFVYALSGIPMGRIADRSSRKLMICIGLFVWSLMTVISGFAASFIFLITARIFVGLSQAMLSPAVYSYLADSFSPEKRATVFSIYASGIFIGVGLSFLVGGTVSMQYDWRTAMIIVGIPGLILAPLVWFLVKEPKRSRKRSNQQENIIADLKSILSKKAVRYHLIGFSFLASMGYTILAFVGNVFNDVHQRPDLISHYGWFMFGVGLMVILSGRTADRLAIKEPKRRFLMGVFAALGGVPFYAWGLYASTPEIAFLMMGIGVLFASSYNGVAAAIIQYFVPGKQRALAAGLYLFVISIAGFGVGPPLTGWLMDFVFSGQYSVSHAIMTMITISSIGATLSLLMAMKYYESDAFEETMID</sequence>
<keyword evidence="5 6" id="KW-0472">Membrane</keyword>
<reference evidence="8 9" key="1">
    <citation type="submission" date="2017-11" db="EMBL/GenBank/DDBJ databases">
        <title>Rhodohalobacter 15182 sp. nov., isolated from a salt lake.</title>
        <authorList>
            <person name="Han S."/>
        </authorList>
    </citation>
    <scope>NUCLEOTIDE SEQUENCE [LARGE SCALE GENOMIC DNA]</scope>
    <source>
        <strain evidence="8 9">15182</strain>
    </source>
</reference>
<dbReference type="AlphaFoldDB" id="A0A2N0VFJ5"/>
<dbReference type="GO" id="GO:0022857">
    <property type="term" value="F:transmembrane transporter activity"/>
    <property type="evidence" value="ECO:0007669"/>
    <property type="project" value="InterPro"/>
</dbReference>
<dbReference type="PANTHER" id="PTHR23505:SF79">
    <property type="entry name" value="PROTEIN SPINSTER"/>
    <property type="match status" value="1"/>
</dbReference>
<evidence type="ECO:0000256" key="2">
    <source>
        <dbReference type="ARBA" id="ARBA00022448"/>
    </source>
</evidence>
<dbReference type="InterPro" id="IPR011701">
    <property type="entry name" value="MFS"/>
</dbReference>
<keyword evidence="2" id="KW-0813">Transport</keyword>
<feature type="transmembrane region" description="Helical" evidence="6">
    <location>
        <begin position="281"/>
        <end position="300"/>
    </location>
</feature>
<feature type="transmembrane region" description="Helical" evidence="6">
    <location>
        <begin position="377"/>
        <end position="397"/>
    </location>
</feature>
<dbReference type="CDD" id="cd17328">
    <property type="entry name" value="MFS_spinster_like"/>
    <property type="match status" value="1"/>
</dbReference>
<comment type="caution">
    <text evidence="8">The sequence shown here is derived from an EMBL/GenBank/DDBJ whole genome shotgun (WGS) entry which is preliminary data.</text>
</comment>
<feature type="transmembrane region" description="Helical" evidence="6">
    <location>
        <begin position="215"/>
        <end position="238"/>
    </location>
</feature>
<evidence type="ECO:0000256" key="1">
    <source>
        <dbReference type="ARBA" id="ARBA00004141"/>
    </source>
</evidence>
<comment type="subcellular location">
    <subcellularLocation>
        <location evidence="1">Membrane</location>
        <topology evidence="1">Multi-pass membrane protein</topology>
    </subcellularLocation>
</comment>
<dbReference type="InterPro" id="IPR044770">
    <property type="entry name" value="MFS_spinster-like"/>
</dbReference>
<protein>
    <submittedName>
        <fullName evidence="8">MFS transporter</fullName>
    </submittedName>
</protein>
<dbReference type="Pfam" id="PF07690">
    <property type="entry name" value="MFS_1"/>
    <property type="match status" value="1"/>
</dbReference>
<organism evidence="8 9">
    <name type="scientific">Rhodohalobacter barkolensis</name>
    <dbReference type="NCBI Taxonomy" id="2053187"/>
    <lineage>
        <taxon>Bacteria</taxon>
        <taxon>Pseudomonadati</taxon>
        <taxon>Balneolota</taxon>
        <taxon>Balneolia</taxon>
        <taxon>Balneolales</taxon>
        <taxon>Balneolaceae</taxon>
        <taxon>Rhodohalobacter</taxon>
    </lineage>
</organism>
<dbReference type="Gene3D" id="1.20.1250.20">
    <property type="entry name" value="MFS general substrate transporter like domains"/>
    <property type="match status" value="1"/>
</dbReference>
<feature type="transmembrane region" description="Helical" evidence="6">
    <location>
        <begin position="48"/>
        <end position="68"/>
    </location>
</feature>
<dbReference type="EMBL" id="PISP01000004">
    <property type="protein sequence ID" value="PKD42967.1"/>
    <property type="molecule type" value="Genomic_DNA"/>
</dbReference>
<evidence type="ECO:0000313" key="9">
    <source>
        <dbReference type="Proteomes" id="UP000233398"/>
    </source>
</evidence>
<dbReference type="InterPro" id="IPR036259">
    <property type="entry name" value="MFS_trans_sf"/>
</dbReference>